<dbReference type="RefSeq" id="XP_007914678.1">
    <property type="nucleotide sequence ID" value="XM_007916487.1"/>
</dbReference>
<dbReference type="HOGENOM" id="CLU_628791_0_0_1"/>
<dbReference type="OrthoDB" id="5426911at2759"/>
<accession>R8BMJ1</accession>
<evidence type="ECO:0000256" key="1">
    <source>
        <dbReference type="SAM" id="MobiDB-lite"/>
    </source>
</evidence>
<feature type="region of interest" description="Disordered" evidence="1">
    <location>
        <begin position="308"/>
        <end position="366"/>
    </location>
</feature>
<name>R8BMJ1_PHAM7</name>
<organism evidence="2 3">
    <name type="scientific">Phaeoacremonium minimum (strain UCR-PA7)</name>
    <name type="common">Esca disease fungus</name>
    <name type="synonym">Togninia minima</name>
    <dbReference type="NCBI Taxonomy" id="1286976"/>
    <lineage>
        <taxon>Eukaryota</taxon>
        <taxon>Fungi</taxon>
        <taxon>Dikarya</taxon>
        <taxon>Ascomycota</taxon>
        <taxon>Pezizomycotina</taxon>
        <taxon>Sordariomycetes</taxon>
        <taxon>Sordariomycetidae</taxon>
        <taxon>Togniniales</taxon>
        <taxon>Togniniaceae</taxon>
        <taxon>Phaeoacremonium</taxon>
    </lineage>
</organism>
<protein>
    <submittedName>
        <fullName evidence="2">Uncharacterized protein</fullName>
    </submittedName>
</protein>
<feature type="compositionally biased region" description="Basic and acidic residues" evidence="1">
    <location>
        <begin position="261"/>
        <end position="273"/>
    </location>
</feature>
<feature type="compositionally biased region" description="Polar residues" evidence="1">
    <location>
        <begin position="319"/>
        <end position="331"/>
    </location>
</feature>
<dbReference type="AlphaFoldDB" id="R8BMJ1"/>
<reference evidence="3" key="1">
    <citation type="journal article" date="2013" name="Genome Announc.">
        <title>Draft genome sequence of the ascomycete Phaeoacremonium aleophilum strain UCR-PA7, a causal agent of the esca disease complex in grapevines.</title>
        <authorList>
            <person name="Blanco-Ulate B."/>
            <person name="Rolshausen P."/>
            <person name="Cantu D."/>
        </authorList>
    </citation>
    <scope>NUCLEOTIDE SEQUENCE [LARGE SCALE GENOMIC DNA]</scope>
    <source>
        <strain evidence="3">UCR-PA7</strain>
    </source>
</reference>
<feature type="compositionally biased region" description="Polar residues" evidence="1">
    <location>
        <begin position="354"/>
        <end position="366"/>
    </location>
</feature>
<dbReference type="Proteomes" id="UP000014074">
    <property type="component" value="Unassembled WGS sequence"/>
</dbReference>
<gene>
    <name evidence="2" type="ORF">UCRPA7_3930</name>
</gene>
<sequence>MANSTSSLITTTTAAATTTSIIPPRLSGYVNIDRSPRCIVPEEHFGPLAPSSSLFSGDKEHEDNATAPPSPPFPNHELKEIVGFYLAPRHIAGANLAPAAATTATAANKKLAWLPVRFLRVDPLRNKSNEETDWQPLPAIDTRHAQHHHDEDYHCPQQNAQKRPQQQGVLACSTASITYWLAPYPNSVSLMLRLQASTYAEGEDYAVCPYLSIEYQLDGEHTDEEAVTRLSKAGGAALYNRFLLHERKASKNGAYDGGTDTEMKQGRVVGGRDDCGERDDDTIRHYCIVIGWEKFSVWVIRPTRDSRALDTVEAPPAASSKTIMSARSSTKPKPEPEPGNTARAPRSWHGGNNIAPNSSLVSHSNHYVSPDSSINNAVQRSRNWRGAQMMRLTGININELSKDLLPQWIERIHRWGTTAYANAVEMDLGWAQIPSC</sequence>
<dbReference type="eggNOG" id="ENOG502T3E6">
    <property type="taxonomic scope" value="Eukaryota"/>
</dbReference>
<keyword evidence="3" id="KW-1185">Reference proteome</keyword>
<feature type="region of interest" description="Disordered" evidence="1">
    <location>
        <begin position="49"/>
        <end position="74"/>
    </location>
</feature>
<dbReference type="KEGG" id="tmn:UCRPA7_3930"/>
<evidence type="ECO:0000313" key="3">
    <source>
        <dbReference type="Proteomes" id="UP000014074"/>
    </source>
</evidence>
<feature type="region of interest" description="Disordered" evidence="1">
    <location>
        <begin position="253"/>
        <end position="273"/>
    </location>
</feature>
<dbReference type="EMBL" id="KB933066">
    <property type="protein sequence ID" value="EOO00581.1"/>
    <property type="molecule type" value="Genomic_DNA"/>
</dbReference>
<evidence type="ECO:0000313" key="2">
    <source>
        <dbReference type="EMBL" id="EOO00581.1"/>
    </source>
</evidence>
<dbReference type="GeneID" id="19324329"/>
<proteinExistence type="predicted"/>